<dbReference type="AlphaFoldDB" id="A0A938B6I7"/>
<gene>
    <name evidence="2" type="ORF">FJZ47_23485</name>
</gene>
<dbReference type="GO" id="GO:0003824">
    <property type="term" value="F:catalytic activity"/>
    <property type="evidence" value="ECO:0007669"/>
    <property type="project" value="InterPro"/>
</dbReference>
<dbReference type="SUPFAM" id="SSF75304">
    <property type="entry name" value="Amidase signature (AS) enzymes"/>
    <property type="match status" value="1"/>
</dbReference>
<dbReference type="InterPro" id="IPR036928">
    <property type="entry name" value="AS_sf"/>
</dbReference>
<protein>
    <submittedName>
        <fullName evidence="2">Amidase</fullName>
    </submittedName>
</protein>
<feature type="domain" description="Amidase" evidence="1">
    <location>
        <begin position="75"/>
        <end position="502"/>
    </location>
</feature>
<evidence type="ECO:0000259" key="1">
    <source>
        <dbReference type="Pfam" id="PF01425"/>
    </source>
</evidence>
<dbReference type="InterPro" id="IPR023631">
    <property type="entry name" value="Amidase_dom"/>
</dbReference>
<sequence length="526" mass="55762">MILPTSRLDEPPGPGGGVNARGCICQSCPYVAPRRLVPEARAAEEISTMPATPLHWQTIGDLSRQIHRGTLSPVELMEHFLSRVDALDGALHSFRLVSRERALAAAQAAALALRAGQDAGPLHGIPYAVKDLIDVQGLPTTAGSNLLLDNIASTDATVVRRLHQAGMVLLGKTQTVQFAFGAPGVNHHHGTPHNPWHPTPHTPGGSSNGSGVAVGAGLVPMALGTDTGGSVRIPAALCGMVGLKTTVGQVSRAGVFPLSWTFDSVGPLSRSVEDAALVYQAMCGPDPLDASTQGAAPHQDVVTGLRDGIRGLRVAFVETVFWDDADPEVVQAVRACGDVFANLGAQVQSMALPEASEALEANGSGVISAVEAVLEHQKRLGERFQEYDPVVTYRIVTGKDASALEYLQAVQACTALRERMARVLRDVDVLLAPTTMVPPLPLAEVDASLEAYQYWNPRYSRNTRVGNVLGLCSLTVPCGFTRHGLPIGLMISGKGYDEATVLRAGYAYEQATAWHQRTPDLTWATT</sequence>
<proteinExistence type="predicted"/>
<evidence type="ECO:0000313" key="3">
    <source>
        <dbReference type="Proteomes" id="UP000712673"/>
    </source>
</evidence>
<dbReference type="InterPro" id="IPR000120">
    <property type="entry name" value="Amidase"/>
</dbReference>
<dbReference type="Gene3D" id="3.90.1300.10">
    <property type="entry name" value="Amidase signature (AS) domain"/>
    <property type="match status" value="1"/>
</dbReference>
<dbReference type="PANTHER" id="PTHR11895:SF176">
    <property type="entry name" value="AMIDASE AMID-RELATED"/>
    <property type="match status" value="1"/>
</dbReference>
<name>A0A938B6I7_UNCTE</name>
<dbReference type="PANTHER" id="PTHR11895">
    <property type="entry name" value="TRANSAMIDASE"/>
    <property type="match status" value="1"/>
</dbReference>
<accession>A0A938B6I7</accession>
<reference evidence="2" key="1">
    <citation type="submission" date="2019-03" db="EMBL/GenBank/DDBJ databases">
        <title>Lake Tanganyika Metagenome-Assembled Genomes (MAGs).</title>
        <authorList>
            <person name="Tran P."/>
        </authorList>
    </citation>
    <scope>NUCLEOTIDE SEQUENCE</scope>
    <source>
        <strain evidence="2">K_DeepCast_65m_m2_066</strain>
    </source>
</reference>
<dbReference type="Pfam" id="PF01425">
    <property type="entry name" value="Amidase"/>
    <property type="match status" value="1"/>
</dbReference>
<dbReference type="Proteomes" id="UP000712673">
    <property type="component" value="Unassembled WGS sequence"/>
</dbReference>
<organism evidence="2 3">
    <name type="scientific">Tectimicrobiota bacterium</name>
    <dbReference type="NCBI Taxonomy" id="2528274"/>
    <lineage>
        <taxon>Bacteria</taxon>
        <taxon>Pseudomonadati</taxon>
        <taxon>Nitrospinota/Tectimicrobiota group</taxon>
        <taxon>Candidatus Tectimicrobiota</taxon>
    </lineage>
</organism>
<dbReference type="EMBL" id="VGLS01001029">
    <property type="protein sequence ID" value="MBM3226738.1"/>
    <property type="molecule type" value="Genomic_DNA"/>
</dbReference>
<comment type="caution">
    <text evidence="2">The sequence shown here is derived from an EMBL/GenBank/DDBJ whole genome shotgun (WGS) entry which is preliminary data.</text>
</comment>
<evidence type="ECO:0000313" key="2">
    <source>
        <dbReference type="EMBL" id="MBM3226738.1"/>
    </source>
</evidence>